<feature type="compositionally biased region" description="Basic residues" evidence="1">
    <location>
        <begin position="448"/>
        <end position="459"/>
    </location>
</feature>
<feature type="region of interest" description="Disordered" evidence="1">
    <location>
        <begin position="384"/>
        <end position="403"/>
    </location>
</feature>
<proteinExistence type="predicted"/>
<accession>A0A2R6NGW1</accession>
<gene>
    <name evidence="2" type="ORF">PHLCEN_2v12866</name>
</gene>
<dbReference type="OrthoDB" id="3360715at2759"/>
<feature type="region of interest" description="Disordered" evidence="1">
    <location>
        <begin position="419"/>
        <end position="486"/>
    </location>
</feature>
<sequence>MPLTNPSDTHTEGAEILLSEDYVQNCFHSYLKSALTQAKAERLLDTELLSSAEGDLMITGPALCLYFAALRSTTSPPSVPLPRLSKNQGSAPTDLSMTNCPVAFRPFLMVWSQTVPDIQALVPEHQHDLARIICNLPAISKPPNLRLNGIAADLRAVAIEISMRRTFQDRYAGDLQAAIDAGNGAGAQMRRVKASFVPPPVYDAAASEPPPAVSPSFPTPTIPSPSYTPLSPSYPSASTSTPASPGHLTSPSAYSFSSGSRSPSPGPTLLPDDAPAIEFIRETLYAALADVLERIPSIRKLLRRDPARAYFAAVAFAILDVATTSVSPPPPGSIPNSKPRPDVTEVAIRGVLSHTLTLSECPTPLRPFMQELCAIGLAAREMEEEDSEATMQALQKGETPPVPRIDRVRDVLKGGVGWVYDDGQSSDEDRNLRGRQANGRGDSTQRSNGHHHHSSRHSHGSSTTHYHEEPPVRPTAAMETRRRTTSTENRAVAFANRINALALGMTKLRAFRERQEAVFKVLVGVTG</sequence>
<evidence type="ECO:0000313" key="3">
    <source>
        <dbReference type="Proteomes" id="UP000186601"/>
    </source>
</evidence>
<keyword evidence="3" id="KW-1185">Reference proteome</keyword>
<protein>
    <submittedName>
        <fullName evidence="2">Uncharacterized protein</fullName>
    </submittedName>
</protein>
<dbReference type="EMBL" id="MLYV02001290">
    <property type="protein sequence ID" value="PSR71212.1"/>
    <property type="molecule type" value="Genomic_DNA"/>
</dbReference>
<feature type="compositionally biased region" description="Pro residues" evidence="1">
    <location>
        <begin position="208"/>
        <end position="223"/>
    </location>
</feature>
<name>A0A2R6NGW1_9APHY</name>
<evidence type="ECO:0000256" key="1">
    <source>
        <dbReference type="SAM" id="MobiDB-lite"/>
    </source>
</evidence>
<comment type="caution">
    <text evidence="2">The sequence shown here is derived from an EMBL/GenBank/DDBJ whole genome shotgun (WGS) entry which is preliminary data.</text>
</comment>
<feature type="compositionally biased region" description="Low complexity" evidence="1">
    <location>
        <begin position="224"/>
        <end position="263"/>
    </location>
</feature>
<feature type="region of interest" description="Disordered" evidence="1">
    <location>
        <begin position="205"/>
        <end position="270"/>
    </location>
</feature>
<dbReference type="STRING" id="98765.A0A2R6NGW1"/>
<dbReference type="Proteomes" id="UP000186601">
    <property type="component" value="Unassembled WGS sequence"/>
</dbReference>
<evidence type="ECO:0000313" key="2">
    <source>
        <dbReference type="EMBL" id="PSR71212.1"/>
    </source>
</evidence>
<reference evidence="2 3" key="1">
    <citation type="submission" date="2018-02" db="EMBL/GenBank/DDBJ databases">
        <title>Genome sequence of the basidiomycete white-rot fungus Phlebia centrifuga.</title>
        <authorList>
            <person name="Granchi Z."/>
            <person name="Peng M."/>
            <person name="de Vries R.P."/>
            <person name="Hilden K."/>
            <person name="Makela M.R."/>
            <person name="Grigoriev I."/>
            <person name="Riley R."/>
        </authorList>
    </citation>
    <scope>NUCLEOTIDE SEQUENCE [LARGE SCALE GENOMIC DNA]</scope>
    <source>
        <strain evidence="2 3">FBCC195</strain>
    </source>
</reference>
<dbReference type="AlphaFoldDB" id="A0A2R6NGW1"/>
<organism evidence="2 3">
    <name type="scientific">Hermanssonia centrifuga</name>
    <dbReference type="NCBI Taxonomy" id="98765"/>
    <lineage>
        <taxon>Eukaryota</taxon>
        <taxon>Fungi</taxon>
        <taxon>Dikarya</taxon>
        <taxon>Basidiomycota</taxon>
        <taxon>Agaricomycotina</taxon>
        <taxon>Agaricomycetes</taxon>
        <taxon>Polyporales</taxon>
        <taxon>Meruliaceae</taxon>
        <taxon>Hermanssonia</taxon>
    </lineage>
</organism>